<dbReference type="Proteomes" id="UP000631114">
    <property type="component" value="Unassembled WGS sequence"/>
</dbReference>
<keyword evidence="2" id="KW-0479">Metal-binding</keyword>
<dbReference type="GO" id="GO:0070475">
    <property type="term" value="P:rRNA base methylation"/>
    <property type="evidence" value="ECO:0007669"/>
    <property type="project" value="TreeGrafter"/>
</dbReference>
<dbReference type="PANTHER" id="PTHR30544:SF5">
    <property type="entry name" value="RADICAL SAM CORE DOMAIN-CONTAINING PROTEIN"/>
    <property type="match status" value="1"/>
</dbReference>
<accession>A0A835MC95</accession>
<dbReference type="AlphaFoldDB" id="A0A835MC95"/>
<evidence type="ECO:0000313" key="4">
    <source>
        <dbReference type="Proteomes" id="UP000631114"/>
    </source>
</evidence>
<evidence type="ECO:0000256" key="1">
    <source>
        <dbReference type="ARBA" id="ARBA00001966"/>
    </source>
</evidence>
<dbReference type="GO" id="GO:0030488">
    <property type="term" value="P:tRNA methylation"/>
    <property type="evidence" value="ECO:0007669"/>
    <property type="project" value="TreeGrafter"/>
</dbReference>
<comment type="caution">
    <text evidence="3">The sequence shown here is derived from an EMBL/GenBank/DDBJ whole genome shotgun (WGS) entry which is preliminary data.</text>
</comment>
<organism evidence="3 4">
    <name type="scientific">Coptis chinensis</name>
    <dbReference type="NCBI Taxonomy" id="261450"/>
    <lineage>
        <taxon>Eukaryota</taxon>
        <taxon>Viridiplantae</taxon>
        <taxon>Streptophyta</taxon>
        <taxon>Embryophyta</taxon>
        <taxon>Tracheophyta</taxon>
        <taxon>Spermatophyta</taxon>
        <taxon>Magnoliopsida</taxon>
        <taxon>Ranunculales</taxon>
        <taxon>Ranunculaceae</taxon>
        <taxon>Coptidoideae</taxon>
        <taxon>Coptis</taxon>
    </lineage>
</organism>
<dbReference type="Gene3D" id="3.20.20.70">
    <property type="entry name" value="Aldolase class I"/>
    <property type="match status" value="1"/>
</dbReference>
<protein>
    <submittedName>
        <fullName evidence="3">Uncharacterized protein</fullName>
    </submittedName>
</protein>
<gene>
    <name evidence="3" type="ORF">IFM89_009620</name>
</gene>
<dbReference type="InterPro" id="IPR040072">
    <property type="entry name" value="Methyltransferase_A"/>
</dbReference>
<keyword evidence="2" id="KW-0408">Iron</keyword>
<evidence type="ECO:0000256" key="2">
    <source>
        <dbReference type="ARBA" id="ARBA00022485"/>
    </source>
</evidence>
<evidence type="ECO:0000313" key="3">
    <source>
        <dbReference type="EMBL" id="KAF9624337.1"/>
    </source>
</evidence>
<dbReference type="GO" id="GO:0051539">
    <property type="term" value="F:4 iron, 4 sulfur cluster binding"/>
    <property type="evidence" value="ECO:0007669"/>
    <property type="project" value="UniProtKB-KW"/>
</dbReference>
<reference evidence="3 4" key="1">
    <citation type="submission" date="2020-10" db="EMBL/GenBank/DDBJ databases">
        <title>The Coptis chinensis genome and diversification of protoberbering-type alkaloids.</title>
        <authorList>
            <person name="Wang B."/>
            <person name="Shu S."/>
            <person name="Song C."/>
            <person name="Liu Y."/>
        </authorList>
    </citation>
    <scope>NUCLEOTIDE SEQUENCE [LARGE SCALE GENOMIC DNA]</scope>
    <source>
        <strain evidence="3">HL-2020</strain>
        <tissue evidence="3">Leaf</tissue>
    </source>
</reference>
<proteinExistence type="predicted"/>
<name>A0A835MC95_9MAGN</name>
<dbReference type="PANTHER" id="PTHR30544">
    <property type="entry name" value="23S RRNA METHYLTRANSFERASE"/>
    <property type="match status" value="1"/>
</dbReference>
<keyword evidence="2" id="KW-0411">Iron-sulfur</keyword>
<dbReference type="InterPro" id="IPR013785">
    <property type="entry name" value="Aldolase_TIM"/>
</dbReference>
<comment type="cofactor">
    <cofactor evidence="1">
        <name>[4Fe-4S] cluster</name>
        <dbReference type="ChEBI" id="CHEBI:49883"/>
    </cofactor>
</comment>
<keyword evidence="2" id="KW-0004">4Fe-4S</keyword>
<keyword evidence="4" id="KW-1185">Reference proteome</keyword>
<dbReference type="EMBL" id="JADFTS010000001">
    <property type="protein sequence ID" value="KAF9624337.1"/>
    <property type="molecule type" value="Genomic_DNA"/>
</dbReference>
<sequence length="308" mass="33584">MVLALSAIDECCLRRGRSGLRMSSRFEGELETLGGSGGGDYLRACQVDLLVASHLVRSMRRAGSCPRHFLASKEMLVVKPGDWRGFEPEPRLAMLRGLENCWFLSCVKVISQVIETTDDANVKGCLGFSLGVMKRGKWLRFYGKTEFAEERAAYVSSLGFSGERRIRMRNGGNLKITVYCSHQCSGCESLASGTTGHTPIHLFHKLGGIIGADLALIKLEDNRLIETVGIPVEDSKGSSRLTAFVSSQVGYPMRCSFCVTGKGGYLRNLKRHEIVEQGDGDGYQRVEHNVGNGKVGHQGGMSQTAISA</sequence>